<sequence>MSAPLSLRVCCLVAMAPALTDPVVTQTKLKIKFPKVLDPSLSLPPGKLVEVKSSLQKDDITRKKEAASCKVTLNSVLNFKQIEDSIFKTVGLNSKIKQIKIIQKGGSKIKDPRLAGVVHHKDNSGNWKMNQPLEFVNGTPKENGLKTANELKNSIEFRTLTTNLNGDHDPINHNQVTLQNGDQDQASKVNSVTDMVTAVNSEAEVARDDICDGADTDTHLVDIENDEIDPIKSEKELSEEVSEKQHVLERRADRLLRRLRRLQGRQLETHIRNQVGSYVNFLHRNLQSVAHRSMGISGPHSELKAELLKSEDVKSLSTAALVNLVRKIQSTQNQAALSKRIATQTKKVKEEKPSQSVLVIDGQICKEANRVSGHLKTNLHHMLNTLDSDATESSSGGESCDEEDEFERERKIPPPPLHRRAEWKWASERAAVACRWTWLQAQVSDLEYRIRQQSDIHKQIRHNKGSVVLGEPPSLEELGARLRQARANGKLLSPIETKIADFDAKNVSGSPCNIAAVMSNVNRQATKLTQSLGNCLTPIQSNLLTENKLKDHGQCNNLNGVVNSGHPSSVTEEHSNALPGPSGDASSLEQSPASSLMDATCQAARCRPVRSYRKRKLLRTSGLHQVSRKAARLSTVKCHCSPPFSSCPMCGGRYNNSQTVDADTMPVNERVSLLDPSCHPVLSFNEEIPLTIHFEALLKSGDWQNKPPPKTTKLLPSDRKRQKLLVPSVRDKVRKQTKYAKGAATALLASAKLRNKYEKRTPTKGRPSLKSTRKVSDLRKRRMADSLSFALKQNNFEDGQLSGASDYDDEDYLNCGRDNLLTSSGASSGFKELKDATMRKRRLESAYDIDNIVIPYSIASATRVVKLEYKEIVTPKWRDVTDASEEIENTAEENKTELPEEIEDTSDEFFADMHEKCEIQEKKRFQSFVQYPSRRSRGSRNDSGPLTPDMVSSDVNITNESSDGALKIEEDSRQRSFTLSSSGGSHTNLASSLREEVFRRRSSSASLRRSSVSVGTDDLSMDYDDGEVVEPWPIRTFPLSEEQLQELKVNISLSEEENTTYLTRNKISSNSSLVELNNETNVTEGATTCEAMDTHVSVPQSPNSSNGSNLSEDPNDPEWTVGNGEKFGDKNGIKFGRR</sequence>
<dbReference type="GeneID" id="105333438"/>
<dbReference type="GO" id="GO:0044545">
    <property type="term" value="C:NSL complex"/>
    <property type="evidence" value="ECO:0007669"/>
    <property type="project" value="TreeGrafter"/>
</dbReference>
<dbReference type="KEGG" id="crg:105333438"/>
<proteinExistence type="predicted"/>
<evidence type="ECO:0000313" key="5">
    <source>
        <dbReference type="Proteomes" id="UP000005408"/>
    </source>
</evidence>
<dbReference type="Gene3D" id="6.10.250.3170">
    <property type="match status" value="1"/>
</dbReference>
<dbReference type="PANTHER" id="PTHR22443">
    <property type="entry name" value="NON-SPECIFIC LETHAL 1, ISOFORM M"/>
    <property type="match status" value="1"/>
</dbReference>
<dbReference type="OrthoDB" id="6022640at2759"/>
<dbReference type="EnsemblMetazoa" id="G5526.1">
    <property type="protein sequence ID" value="G5526.1:cds"/>
    <property type="gene ID" value="G5526"/>
</dbReference>
<evidence type="ECO:0000256" key="2">
    <source>
        <dbReference type="SAM" id="SignalP"/>
    </source>
</evidence>
<dbReference type="GO" id="GO:0035035">
    <property type="term" value="F:histone acetyltransferase binding"/>
    <property type="evidence" value="ECO:0007669"/>
    <property type="project" value="TreeGrafter"/>
</dbReference>
<feature type="domain" description="PEHE" evidence="3">
    <location>
        <begin position="871"/>
        <end position="1032"/>
    </location>
</feature>
<keyword evidence="2" id="KW-0732">Signal</keyword>
<dbReference type="InterPro" id="IPR029332">
    <property type="entry name" value="PEHE_dom"/>
</dbReference>
<dbReference type="PROSITE" id="PS52052">
    <property type="entry name" value="PEHE"/>
    <property type="match status" value="1"/>
</dbReference>
<protein>
    <recommendedName>
        <fullName evidence="3">PEHE domain-containing protein</fullName>
    </recommendedName>
</protein>
<feature type="compositionally biased region" description="Polar residues" evidence="1">
    <location>
        <begin position="1097"/>
        <end position="1112"/>
    </location>
</feature>
<dbReference type="InterPro" id="IPR026180">
    <property type="entry name" value="NSL1"/>
</dbReference>
<feature type="chain" id="PRO_5036467677" description="PEHE domain-containing protein" evidence="2">
    <location>
        <begin position="21"/>
        <end position="1138"/>
    </location>
</feature>
<dbReference type="AlphaFoldDB" id="A0A8W8NEP5"/>
<feature type="region of interest" description="Disordered" evidence="1">
    <location>
        <begin position="387"/>
        <end position="416"/>
    </location>
</feature>
<keyword evidence="5" id="KW-1185">Reference proteome</keyword>
<evidence type="ECO:0000256" key="1">
    <source>
        <dbReference type="SAM" id="MobiDB-lite"/>
    </source>
</evidence>
<dbReference type="Pfam" id="PF15275">
    <property type="entry name" value="PEHE"/>
    <property type="match status" value="1"/>
</dbReference>
<dbReference type="Proteomes" id="UP000005408">
    <property type="component" value="Unassembled WGS sequence"/>
</dbReference>
<feature type="region of interest" description="Disordered" evidence="1">
    <location>
        <begin position="1093"/>
        <end position="1138"/>
    </location>
</feature>
<dbReference type="PANTHER" id="PTHR22443:SF18">
    <property type="entry name" value="NON-SPECIFIC LETHAL 1, ISOFORM M"/>
    <property type="match status" value="1"/>
</dbReference>
<feature type="region of interest" description="Disordered" evidence="1">
    <location>
        <begin position="754"/>
        <end position="779"/>
    </location>
</feature>
<dbReference type="SMART" id="SM01300">
    <property type="entry name" value="PEHE"/>
    <property type="match status" value="1"/>
</dbReference>
<evidence type="ECO:0000259" key="3">
    <source>
        <dbReference type="PROSITE" id="PS52052"/>
    </source>
</evidence>
<evidence type="ECO:0000313" key="4">
    <source>
        <dbReference type="EnsemblMetazoa" id="G5526.1:cds"/>
    </source>
</evidence>
<organism evidence="4 5">
    <name type="scientific">Magallana gigas</name>
    <name type="common">Pacific oyster</name>
    <name type="synonym">Crassostrea gigas</name>
    <dbReference type="NCBI Taxonomy" id="29159"/>
    <lineage>
        <taxon>Eukaryota</taxon>
        <taxon>Metazoa</taxon>
        <taxon>Spiralia</taxon>
        <taxon>Lophotrochozoa</taxon>
        <taxon>Mollusca</taxon>
        <taxon>Bivalvia</taxon>
        <taxon>Autobranchia</taxon>
        <taxon>Pteriomorphia</taxon>
        <taxon>Ostreida</taxon>
        <taxon>Ostreoidea</taxon>
        <taxon>Ostreidae</taxon>
        <taxon>Magallana</taxon>
    </lineage>
</organism>
<feature type="region of interest" description="Disordered" evidence="1">
    <location>
        <begin position="558"/>
        <end position="592"/>
    </location>
</feature>
<feature type="signal peptide" evidence="2">
    <location>
        <begin position="1"/>
        <end position="20"/>
    </location>
</feature>
<reference evidence="4" key="1">
    <citation type="submission" date="2022-08" db="UniProtKB">
        <authorList>
            <consortium name="EnsemblMetazoa"/>
        </authorList>
    </citation>
    <scope>IDENTIFICATION</scope>
    <source>
        <strain evidence="4">05x7-T-G4-1.051#20</strain>
    </source>
</reference>
<accession>A0A8W8NEP5</accession>
<feature type="compositionally biased region" description="Polar residues" evidence="1">
    <location>
        <begin position="558"/>
        <end position="570"/>
    </location>
</feature>
<dbReference type="OMA" id="ESCDEMQ"/>
<feature type="region of interest" description="Disordered" evidence="1">
    <location>
        <begin position="928"/>
        <end position="955"/>
    </location>
</feature>
<name>A0A8W8NEP5_MAGGI</name>